<evidence type="ECO:0000313" key="15">
    <source>
        <dbReference type="Proteomes" id="UP000294702"/>
    </source>
</evidence>
<dbReference type="Proteomes" id="UP000294702">
    <property type="component" value="Unassembled WGS sequence"/>
</dbReference>
<keyword evidence="12 13" id="KW-0449">Lipoprotein</keyword>
<evidence type="ECO:0000256" key="10">
    <source>
        <dbReference type="ARBA" id="ARBA00023186"/>
    </source>
</evidence>
<evidence type="ECO:0000256" key="11">
    <source>
        <dbReference type="ARBA" id="ARBA00023237"/>
    </source>
</evidence>
<evidence type="ECO:0000256" key="3">
    <source>
        <dbReference type="ARBA" id="ARBA00011245"/>
    </source>
</evidence>
<dbReference type="GO" id="GO:0044874">
    <property type="term" value="P:lipoprotein localization to outer membrane"/>
    <property type="evidence" value="ECO:0007669"/>
    <property type="project" value="UniProtKB-UniRule"/>
</dbReference>
<keyword evidence="15" id="KW-1185">Reference proteome</keyword>
<dbReference type="PROSITE" id="PS51257">
    <property type="entry name" value="PROKAR_LIPOPROTEIN"/>
    <property type="match status" value="1"/>
</dbReference>
<name>A0A4R1G5T6_9PAST</name>
<evidence type="ECO:0000256" key="5">
    <source>
        <dbReference type="ARBA" id="ARBA00022448"/>
    </source>
</evidence>
<evidence type="ECO:0000256" key="6">
    <source>
        <dbReference type="ARBA" id="ARBA00022729"/>
    </source>
</evidence>
<dbReference type="SUPFAM" id="SSF89392">
    <property type="entry name" value="Prokaryotic lipoproteins and lipoprotein localization factors"/>
    <property type="match status" value="1"/>
</dbReference>
<keyword evidence="10 13" id="KW-0143">Chaperone</keyword>
<evidence type="ECO:0000256" key="12">
    <source>
        <dbReference type="ARBA" id="ARBA00023288"/>
    </source>
</evidence>
<dbReference type="CDD" id="cd16326">
    <property type="entry name" value="LolB"/>
    <property type="match status" value="1"/>
</dbReference>
<evidence type="ECO:0000256" key="4">
    <source>
        <dbReference type="ARBA" id="ARBA00016202"/>
    </source>
</evidence>
<dbReference type="RefSeq" id="WP_132688812.1">
    <property type="nucleotide sequence ID" value="NZ_SMFT01000001.1"/>
</dbReference>
<comment type="caution">
    <text evidence="14">The sequence shown here is derived from an EMBL/GenBank/DDBJ whole genome shotgun (WGS) entry which is preliminary data.</text>
</comment>
<evidence type="ECO:0000256" key="7">
    <source>
        <dbReference type="ARBA" id="ARBA00022927"/>
    </source>
</evidence>
<keyword evidence="6 13" id="KW-0732">Signal</keyword>
<protein>
    <recommendedName>
        <fullName evidence="4 13">Outer-membrane lipoprotein LolB</fullName>
    </recommendedName>
</protein>
<comment type="subunit">
    <text evidence="3 13">Monomer.</text>
</comment>
<sequence>MLKFIAKSKNFILITLLSLMIISCTITENSPSQRRYIDPQDPTWLANLQQIQQIHSYAANGQLGYISADDRFSSRFDWRYQNSQSYQLQLSSMLTSTTLSIKMTPQGMTISDNKGNQHSATDAQQLLQDIVGMNFPLDQFSDWLKGQPNLSQPYYVGENHLLANFNYLHQGEIWNVDYLSYHSQNTPPLPKDILIKNQDKTLKIRVDNWIY</sequence>
<dbReference type="NCBIfam" id="TIGR00548">
    <property type="entry name" value="lolB"/>
    <property type="match status" value="1"/>
</dbReference>
<keyword evidence="5 13" id="KW-0813">Transport</keyword>
<dbReference type="EMBL" id="SMFT01000001">
    <property type="protein sequence ID" value="TCK01890.1"/>
    <property type="molecule type" value="Genomic_DNA"/>
</dbReference>
<comment type="subcellular location">
    <subcellularLocation>
        <location evidence="1 13">Cell outer membrane</location>
        <topology evidence="1 13">Lipid-anchor</topology>
    </subcellularLocation>
</comment>
<evidence type="ECO:0000256" key="1">
    <source>
        <dbReference type="ARBA" id="ARBA00004459"/>
    </source>
</evidence>
<dbReference type="GO" id="GO:0015031">
    <property type="term" value="P:protein transport"/>
    <property type="evidence" value="ECO:0007669"/>
    <property type="project" value="UniProtKB-KW"/>
</dbReference>
<dbReference type="Pfam" id="PF03550">
    <property type="entry name" value="LolB"/>
    <property type="match status" value="1"/>
</dbReference>
<proteinExistence type="inferred from homology"/>
<keyword evidence="8 13" id="KW-0472">Membrane</keyword>
<evidence type="ECO:0000256" key="2">
    <source>
        <dbReference type="ARBA" id="ARBA00009696"/>
    </source>
</evidence>
<evidence type="ECO:0000313" key="14">
    <source>
        <dbReference type="EMBL" id="TCK01890.1"/>
    </source>
</evidence>
<dbReference type="InterPro" id="IPR029046">
    <property type="entry name" value="LolA/LolB/LppX"/>
</dbReference>
<dbReference type="GO" id="GO:0009279">
    <property type="term" value="C:cell outer membrane"/>
    <property type="evidence" value="ECO:0007669"/>
    <property type="project" value="UniProtKB-SubCell"/>
</dbReference>
<evidence type="ECO:0000256" key="8">
    <source>
        <dbReference type="ARBA" id="ARBA00023136"/>
    </source>
</evidence>
<comment type="similarity">
    <text evidence="2 13">Belongs to the LolB family.</text>
</comment>
<reference evidence="14 15" key="1">
    <citation type="submission" date="2019-03" db="EMBL/GenBank/DDBJ databases">
        <title>Genomic Encyclopedia of Type Strains, Phase IV (KMG-IV): sequencing the most valuable type-strain genomes for metagenomic binning, comparative biology and taxonomic classification.</title>
        <authorList>
            <person name="Goeker M."/>
        </authorList>
    </citation>
    <scope>NUCLEOTIDE SEQUENCE [LARGE SCALE GENOMIC DNA]</scope>
    <source>
        <strain evidence="14 15">DSM 15534</strain>
    </source>
</reference>
<keyword evidence="7 13" id="KW-0653">Protein transport</keyword>
<dbReference type="AlphaFoldDB" id="A0A4R1G5T6"/>
<dbReference type="OrthoDB" id="9797618at2"/>
<organism evidence="14 15">
    <name type="scientific">Volucribacter psittacicida</name>
    <dbReference type="NCBI Taxonomy" id="203482"/>
    <lineage>
        <taxon>Bacteria</taxon>
        <taxon>Pseudomonadati</taxon>
        <taxon>Pseudomonadota</taxon>
        <taxon>Gammaproteobacteria</taxon>
        <taxon>Pasteurellales</taxon>
        <taxon>Pasteurellaceae</taxon>
        <taxon>Volucribacter</taxon>
    </lineage>
</organism>
<dbReference type="InterPro" id="IPR004565">
    <property type="entry name" value="OM_lipoprot_LolB"/>
</dbReference>
<keyword evidence="11 13" id="KW-0998">Cell outer membrane</keyword>
<evidence type="ECO:0000256" key="13">
    <source>
        <dbReference type="HAMAP-Rule" id="MF_00233"/>
    </source>
</evidence>
<comment type="function">
    <text evidence="13">Plays a critical role in the incorporation of lipoproteins in the outer membrane after they are released by the LolA protein.</text>
</comment>
<dbReference type="Gene3D" id="2.50.20.10">
    <property type="entry name" value="Lipoprotein localisation LolA/LolB/LppX"/>
    <property type="match status" value="1"/>
</dbReference>
<dbReference type="HAMAP" id="MF_00233">
    <property type="entry name" value="LolB"/>
    <property type="match status" value="1"/>
</dbReference>
<accession>A0A4R1G5T6</accession>
<evidence type="ECO:0000256" key="9">
    <source>
        <dbReference type="ARBA" id="ARBA00023139"/>
    </source>
</evidence>
<gene>
    <name evidence="13" type="primary">lolB</name>
    <name evidence="14" type="ORF">EV694_0524</name>
</gene>
<keyword evidence="9 13" id="KW-0564">Palmitate</keyword>